<dbReference type="InterPro" id="IPR014962">
    <property type="entry name" value="YolD"/>
</dbReference>
<dbReference type="Proteomes" id="UP000570361">
    <property type="component" value="Unassembled WGS sequence"/>
</dbReference>
<protein>
    <recommendedName>
        <fullName evidence="3">YolD-like protein</fullName>
    </recommendedName>
</protein>
<accession>A0A7W5AWS0</accession>
<reference evidence="1 2" key="1">
    <citation type="submission" date="2020-08" db="EMBL/GenBank/DDBJ databases">
        <title>Genomic Encyclopedia of Type Strains, Phase III (KMG-III): the genomes of soil and plant-associated and newly described type strains.</title>
        <authorList>
            <person name="Whitman W."/>
        </authorList>
    </citation>
    <scope>NUCLEOTIDE SEQUENCE [LARGE SCALE GENOMIC DNA]</scope>
    <source>
        <strain evidence="1 2">CECT 5862</strain>
    </source>
</reference>
<sequence length="110" mass="12708">MSKKLQGNGLFESSRMMLFEHRDALIARQQQPHPASYTSRRGLDEQHREEIAARLGAALSHGSPIRLTVADYPDNRIIEGIITRYDAAGRRIRLNDEHWVRLENIIDMEE</sequence>
<gene>
    <name evidence="1" type="ORF">FHS18_001573</name>
</gene>
<evidence type="ECO:0000313" key="1">
    <source>
        <dbReference type="EMBL" id="MBB3109521.1"/>
    </source>
</evidence>
<dbReference type="Pfam" id="PF08863">
    <property type="entry name" value="YolD"/>
    <property type="match status" value="1"/>
</dbReference>
<organism evidence="1 2">
    <name type="scientific">Paenibacillus phyllosphaerae</name>
    <dbReference type="NCBI Taxonomy" id="274593"/>
    <lineage>
        <taxon>Bacteria</taxon>
        <taxon>Bacillati</taxon>
        <taxon>Bacillota</taxon>
        <taxon>Bacilli</taxon>
        <taxon>Bacillales</taxon>
        <taxon>Paenibacillaceae</taxon>
        <taxon>Paenibacillus</taxon>
    </lineage>
</organism>
<evidence type="ECO:0008006" key="3">
    <source>
        <dbReference type="Google" id="ProtNLM"/>
    </source>
</evidence>
<dbReference type="AlphaFoldDB" id="A0A7W5AWS0"/>
<comment type="caution">
    <text evidence="1">The sequence shown here is derived from an EMBL/GenBank/DDBJ whole genome shotgun (WGS) entry which is preliminary data.</text>
</comment>
<dbReference type="RefSeq" id="WP_183598619.1">
    <property type="nucleotide sequence ID" value="NZ_JACHXK010000002.1"/>
</dbReference>
<keyword evidence="2" id="KW-1185">Reference proteome</keyword>
<dbReference type="EMBL" id="JACHXK010000002">
    <property type="protein sequence ID" value="MBB3109521.1"/>
    <property type="molecule type" value="Genomic_DNA"/>
</dbReference>
<proteinExistence type="predicted"/>
<name>A0A7W5AWS0_9BACL</name>
<evidence type="ECO:0000313" key="2">
    <source>
        <dbReference type="Proteomes" id="UP000570361"/>
    </source>
</evidence>